<keyword evidence="4" id="KW-0233">DNA recombination</keyword>
<reference evidence="9" key="1">
    <citation type="journal article" date="2012" name="Stand. Genomic Sci.">
        <title>Genome sequence of the Antarctic rhodopsins-containing flavobacterium Gillisia limnaea type strain (R-8282(T)).</title>
        <authorList>
            <person name="Riedel T."/>
            <person name="Held B."/>
            <person name="Nolan M."/>
            <person name="Lucas S."/>
            <person name="Lapidus A."/>
            <person name="Tice H."/>
            <person name="Del Rio T.G."/>
            <person name="Cheng J.F."/>
            <person name="Han C."/>
            <person name="Tapia R."/>
            <person name="Goodwin L.A."/>
            <person name="Pitluck S."/>
            <person name="Liolios K."/>
            <person name="Mavromatis K."/>
            <person name="Pagani I."/>
            <person name="Ivanova N."/>
            <person name="Mikhailova N."/>
            <person name="Pati A."/>
            <person name="Chen A."/>
            <person name="Palaniappan K."/>
            <person name="Land M."/>
            <person name="Rohde M."/>
            <person name="Tindall B.J."/>
            <person name="Detter J.C."/>
            <person name="Goker M."/>
            <person name="Bristow J."/>
            <person name="Eisen J.A."/>
            <person name="Markowitz V."/>
            <person name="Hugenholtz P."/>
            <person name="Kyrpides N.C."/>
            <person name="Klenk H.P."/>
            <person name="Woyke T."/>
        </authorList>
    </citation>
    <scope>NUCLEOTIDE SEQUENCE [LARGE SCALE GENOMIC DNA]</scope>
    <source>
        <strain evidence="9">DSM 15749 / LMG 21470 / R-8282</strain>
    </source>
</reference>
<dbReference type="STRING" id="865937.Gilli_0383"/>
<dbReference type="RefSeq" id="WP_006987423.1">
    <property type="nucleotide sequence ID" value="NZ_JH594606.1"/>
</dbReference>
<sequence length="392" mass="45651">MKKIVLNPLWHRNRFQIAIGFDFDESIKSHLKKLKGISWSQTHRVFYLELTSENKQRLFQHFNDKGWYVDYSALKDIKDPVAQKEGFVKPEISKETRQILWEFVSYLRGKRFSESTVRTYYNFVFLFLEFQKKDPSELTNRDVELFIEKVIVKRRYAVSTHRQCISGLKHFARLYTQSNIDPKVISSPKKSSYTPTVLSKEEIIDLLRATRNLKHRAVLALIYSSGLRIGELLNLKIADLDVDRRQVHVHQGKGRKDRNVVMAESIIPLLFNYLNTYKPAIYFVEGLEGVAYSSSSVRAFLKVSCQRAKILKKVSPHCLRHSFATHMLENGTDIRYIQEILGHSRPETTMIYTHVAQKDLLKIRSPLDVTLGELAKNDKEGENMRLSRNNLG</sequence>
<dbReference type="GO" id="GO:0003677">
    <property type="term" value="F:DNA binding"/>
    <property type="evidence" value="ECO:0007669"/>
    <property type="project" value="UniProtKB-UniRule"/>
</dbReference>
<protein>
    <submittedName>
        <fullName evidence="8">Integrase family protein</fullName>
    </submittedName>
</protein>
<dbReference type="InterPro" id="IPR011010">
    <property type="entry name" value="DNA_brk_join_enz"/>
</dbReference>
<dbReference type="HOGENOM" id="CLU_027562_9_5_10"/>
<gene>
    <name evidence="8" type="ORF">Gilli_0383</name>
</gene>
<dbReference type="InterPro" id="IPR044068">
    <property type="entry name" value="CB"/>
</dbReference>
<dbReference type="GO" id="GO:0015074">
    <property type="term" value="P:DNA integration"/>
    <property type="evidence" value="ECO:0007669"/>
    <property type="project" value="UniProtKB-KW"/>
</dbReference>
<feature type="domain" description="Tyr recombinase" evidence="6">
    <location>
        <begin position="193"/>
        <end position="365"/>
    </location>
</feature>
<keyword evidence="2" id="KW-0229">DNA integration</keyword>
<evidence type="ECO:0000256" key="4">
    <source>
        <dbReference type="ARBA" id="ARBA00023172"/>
    </source>
</evidence>
<dbReference type="Gene3D" id="1.10.150.130">
    <property type="match status" value="1"/>
</dbReference>
<dbReference type="PROSITE" id="PS51900">
    <property type="entry name" value="CB"/>
    <property type="match status" value="1"/>
</dbReference>
<dbReference type="Gene3D" id="1.10.443.10">
    <property type="entry name" value="Intergrase catalytic core"/>
    <property type="match status" value="2"/>
</dbReference>
<evidence type="ECO:0000256" key="1">
    <source>
        <dbReference type="ARBA" id="ARBA00008857"/>
    </source>
</evidence>
<dbReference type="PROSITE" id="PS51898">
    <property type="entry name" value="TYR_RECOMBINASE"/>
    <property type="match status" value="1"/>
</dbReference>
<dbReference type="eggNOG" id="COG4974">
    <property type="taxonomic scope" value="Bacteria"/>
</dbReference>
<dbReference type="AlphaFoldDB" id="H2C0B7"/>
<dbReference type="InterPro" id="IPR013762">
    <property type="entry name" value="Integrase-like_cat_sf"/>
</dbReference>
<dbReference type="InterPro" id="IPR002104">
    <property type="entry name" value="Integrase_catalytic"/>
</dbReference>
<dbReference type="OrthoDB" id="9801717at2"/>
<dbReference type="SUPFAM" id="SSF56349">
    <property type="entry name" value="DNA breaking-rejoining enzymes"/>
    <property type="match status" value="1"/>
</dbReference>
<dbReference type="PANTHER" id="PTHR30349">
    <property type="entry name" value="PHAGE INTEGRASE-RELATED"/>
    <property type="match status" value="1"/>
</dbReference>
<organism evidence="8 9">
    <name type="scientific">Gillisia limnaea (strain DSM 15749 / LMG 21470 / R-8282)</name>
    <dbReference type="NCBI Taxonomy" id="865937"/>
    <lineage>
        <taxon>Bacteria</taxon>
        <taxon>Pseudomonadati</taxon>
        <taxon>Bacteroidota</taxon>
        <taxon>Flavobacteriia</taxon>
        <taxon>Flavobacteriales</taxon>
        <taxon>Flavobacteriaceae</taxon>
        <taxon>Gillisia</taxon>
    </lineage>
</organism>
<evidence type="ECO:0000256" key="5">
    <source>
        <dbReference type="PROSITE-ProRule" id="PRU01248"/>
    </source>
</evidence>
<keyword evidence="3 5" id="KW-0238">DNA-binding</keyword>
<dbReference type="PANTHER" id="PTHR30349:SF41">
    <property type="entry name" value="INTEGRASE_RECOMBINASE PROTEIN MJ0367-RELATED"/>
    <property type="match status" value="1"/>
</dbReference>
<evidence type="ECO:0000256" key="3">
    <source>
        <dbReference type="ARBA" id="ARBA00023125"/>
    </source>
</evidence>
<evidence type="ECO:0000313" key="8">
    <source>
        <dbReference type="EMBL" id="EHQ01097.1"/>
    </source>
</evidence>
<dbReference type="InterPro" id="IPR050090">
    <property type="entry name" value="Tyrosine_recombinase_XerCD"/>
</dbReference>
<dbReference type="EMBL" id="JH594606">
    <property type="protein sequence ID" value="EHQ01097.1"/>
    <property type="molecule type" value="Genomic_DNA"/>
</dbReference>
<name>H2C0B7_GILLR</name>
<keyword evidence="9" id="KW-1185">Reference proteome</keyword>
<evidence type="ECO:0000256" key="2">
    <source>
        <dbReference type="ARBA" id="ARBA00022908"/>
    </source>
</evidence>
<dbReference type="Proteomes" id="UP000003844">
    <property type="component" value="Unassembled WGS sequence"/>
</dbReference>
<dbReference type="GO" id="GO:0006310">
    <property type="term" value="P:DNA recombination"/>
    <property type="evidence" value="ECO:0007669"/>
    <property type="project" value="UniProtKB-KW"/>
</dbReference>
<feature type="domain" description="Core-binding (CB)" evidence="7">
    <location>
        <begin position="94"/>
        <end position="176"/>
    </location>
</feature>
<evidence type="ECO:0000259" key="7">
    <source>
        <dbReference type="PROSITE" id="PS51900"/>
    </source>
</evidence>
<dbReference type="Pfam" id="PF00589">
    <property type="entry name" value="Phage_integrase"/>
    <property type="match status" value="1"/>
</dbReference>
<accession>H2C0B7</accession>
<dbReference type="Pfam" id="PF13495">
    <property type="entry name" value="Phage_int_SAM_4"/>
    <property type="match status" value="1"/>
</dbReference>
<dbReference type="InterPro" id="IPR004107">
    <property type="entry name" value="Integrase_SAM-like_N"/>
</dbReference>
<dbReference type="InterPro" id="IPR010998">
    <property type="entry name" value="Integrase_recombinase_N"/>
</dbReference>
<evidence type="ECO:0000313" key="9">
    <source>
        <dbReference type="Proteomes" id="UP000003844"/>
    </source>
</evidence>
<comment type="similarity">
    <text evidence="1">Belongs to the 'phage' integrase family.</text>
</comment>
<evidence type="ECO:0000259" key="6">
    <source>
        <dbReference type="PROSITE" id="PS51898"/>
    </source>
</evidence>
<proteinExistence type="inferred from homology"/>